<protein>
    <recommendedName>
        <fullName evidence="4">Lipoprotein</fullName>
    </recommendedName>
</protein>
<dbReference type="Proteomes" id="UP000619238">
    <property type="component" value="Unassembled WGS sequence"/>
</dbReference>
<dbReference type="EMBL" id="JACGWS010000006">
    <property type="protein sequence ID" value="MBC8755310.1"/>
    <property type="molecule type" value="Genomic_DNA"/>
</dbReference>
<organism evidence="2 3">
    <name type="scientific">Kordia aestuariivivens</name>
    <dbReference type="NCBI Taxonomy" id="2759037"/>
    <lineage>
        <taxon>Bacteria</taxon>
        <taxon>Pseudomonadati</taxon>
        <taxon>Bacteroidota</taxon>
        <taxon>Flavobacteriia</taxon>
        <taxon>Flavobacteriales</taxon>
        <taxon>Flavobacteriaceae</taxon>
        <taxon>Kordia</taxon>
    </lineage>
</organism>
<evidence type="ECO:0000313" key="3">
    <source>
        <dbReference type="Proteomes" id="UP000619238"/>
    </source>
</evidence>
<dbReference type="RefSeq" id="WP_187562357.1">
    <property type="nucleotide sequence ID" value="NZ_JACGWS010000006.1"/>
</dbReference>
<name>A0ABR7Q9R8_9FLAO</name>
<evidence type="ECO:0008006" key="4">
    <source>
        <dbReference type="Google" id="ProtNLM"/>
    </source>
</evidence>
<feature type="signal peptide" evidence="1">
    <location>
        <begin position="1"/>
        <end position="19"/>
    </location>
</feature>
<reference evidence="2 3" key="1">
    <citation type="submission" date="2020-07" db="EMBL/GenBank/DDBJ databases">
        <title>Description of Kordia aestuariivivens sp. nov., isolated from a tidal flat.</title>
        <authorList>
            <person name="Park S."/>
            <person name="Yoon J.-H."/>
        </authorList>
    </citation>
    <scope>NUCLEOTIDE SEQUENCE [LARGE SCALE GENOMIC DNA]</scope>
    <source>
        <strain evidence="2 3">YSTF-M3</strain>
    </source>
</reference>
<comment type="caution">
    <text evidence="2">The sequence shown here is derived from an EMBL/GenBank/DDBJ whole genome shotgun (WGS) entry which is preliminary data.</text>
</comment>
<feature type="chain" id="PRO_5047170021" description="Lipoprotein" evidence="1">
    <location>
        <begin position="20"/>
        <end position="154"/>
    </location>
</feature>
<evidence type="ECO:0000256" key="1">
    <source>
        <dbReference type="SAM" id="SignalP"/>
    </source>
</evidence>
<keyword evidence="3" id="KW-1185">Reference proteome</keyword>
<accession>A0ABR7Q9R8</accession>
<sequence length="154" mass="16886">MKKITFILMLSLFAFIACQTDNVNTETETFELKSYGTTINPGAFNAIPAKFAANPDAYVQSLLSTIAKGDGVRYGCVTFIDGFAIIDDDCSITSGVPRDFRDCDLVGVRYLACAPNFYNQDCIICAVAYIIECDGRLGWVLGYNIICDISPQPF</sequence>
<keyword evidence="1" id="KW-0732">Signal</keyword>
<proteinExistence type="predicted"/>
<evidence type="ECO:0000313" key="2">
    <source>
        <dbReference type="EMBL" id="MBC8755310.1"/>
    </source>
</evidence>
<gene>
    <name evidence="2" type="ORF">H2O64_11535</name>
</gene>
<dbReference type="PROSITE" id="PS51257">
    <property type="entry name" value="PROKAR_LIPOPROTEIN"/>
    <property type="match status" value="1"/>
</dbReference>